<feature type="compositionally biased region" description="Polar residues" evidence="5">
    <location>
        <begin position="37"/>
        <end position="47"/>
    </location>
</feature>
<dbReference type="GeneID" id="96006974"/>
<evidence type="ECO:0000256" key="1">
    <source>
        <dbReference type="ARBA" id="ARBA00004167"/>
    </source>
</evidence>
<dbReference type="PANTHER" id="PTHR15549">
    <property type="entry name" value="PAIRED IMMUNOGLOBULIN-LIKE TYPE 2 RECEPTOR"/>
    <property type="match status" value="1"/>
</dbReference>
<feature type="transmembrane region" description="Helical" evidence="6">
    <location>
        <begin position="50"/>
        <end position="72"/>
    </location>
</feature>
<evidence type="ECO:0000313" key="8">
    <source>
        <dbReference type="Proteomes" id="UP000803884"/>
    </source>
</evidence>
<organism evidence="7 8">
    <name type="scientific">Cladosporium halotolerans</name>
    <dbReference type="NCBI Taxonomy" id="1052096"/>
    <lineage>
        <taxon>Eukaryota</taxon>
        <taxon>Fungi</taxon>
        <taxon>Dikarya</taxon>
        <taxon>Ascomycota</taxon>
        <taxon>Pezizomycotina</taxon>
        <taxon>Dothideomycetes</taxon>
        <taxon>Dothideomycetidae</taxon>
        <taxon>Cladosporiales</taxon>
        <taxon>Cladosporiaceae</taxon>
        <taxon>Cladosporium</taxon>
    </lineage>
</organism>
<dbReference type="GO" id="GO:0016020">
    <property type="term" value="C:membrane"/>
    <property type="evidence" value="ECO:0007669"/>
    <property type="project" value="UniProtKB-SubCell"/>
</dbReference>
<dbReference type="GO" id="GO:0071944">
    <property type="term" value="C:cell periphery"/>
    <property type="evidence" value="ECO:0007669"/>
    <property type="project" value="UniProtKB-ARBA"/>
</dbReference>
<keyword evidence="3 6" id="KW-1133">Transmembrane helix</keyword>
<feature type="compositionally biased region" description="Low complexity" evidence="5">
    <location>
        <begin position="163"/>
        <end position="172"/>
    </location>
</feature>
<name>A0AB34KRG3_9PEZI</name>
<evidence type="ECO:0000256" key="4">
    <source>
        <dbReference type="ARBA" id="ARBA00023136"/>
    </source>
</evidence>
<feature type="compositionally biased region" description="Pro residues" evidence="5">
    <location>
        <begin position="99"/>
        <end position="111"/>
    </location>
</feature>
<evidence type="ECO:0000256" key="2">
    <source>
        <dbReference type="ARBA" id="ARBA00022692"/>
    </source>
</evidence>
<evidence type="ECO:0000313" key="7">
    <source>
        <dbReference type="EMBL" id="KAL1586376.1"/>
    </source>
</evidence>
<feature type="region of interest" description="Disordered" evidence="5">
    <location>
        <begin position="1"/>
        <end position="47"/>
    </location>
</feature>
<feature type="region of interest" description="Disordered" evidence="5">
    <location>
        <begin position="77"/>
        <end position="172"/>
    </location>
</feature>
<dbReference type="RefSeq" id="XP_069229481.1">
    <property type="nucleotide sequence ID" value="XM_069374136.1"/>
</dbReference>
<accession>A0AB34KRG3</accession>
<keyword evidence="2 6" id="KW-0812">Transmembrane</keyword>
<dbReference type="EMBL" id="JAAQHG020000015">
    <property type="protein sequence ID" value="KAL1586376.1"/>
    <property type="molecule type" value="Genomic_DNA"/>
</dbReference>
<dbReference type="AlphaFoldDB" id="A0AB34KRG3"/>
<proteinExistence type="predicted"/>
<keyword evidence="4 6" id="KW-0472">Membrane</keyword>
<evidence type="ECO:0000256" key="3">
    <source>
        <dbReference type="ARBA" id="ARBA00022989"/>
    </source>
</evidence>
<protein>
    <submittedName>
        <fullName evidence="7">Uncharacterized protein</fullName>
    </submittedName>
</protein>
<feature type="compositionally biased region" description="Low complexity" evidence="5">
    <location>
        <begin position="1"/>
        <end position="35"/>
    </location>
</feature>
<evidence type="ECO:0000256" key="6">
    <source>
        <dbReference type="SAM" id="Phobius"/>
    </source>
</evidence>
<keyword evidence="8" id="KW-1185">Reference proteome</keyword>
<comment type="subcellular location">
    <subcellularLocation>
        <location evidence="1">Membrane</location>
        <topology evidence="1">Single-pass membrane protein</topology>
    </subcellularLocation>
</comment>
<sequence length="172" mass="17612">MPTTLSTMTSSTAISPSSTTTSTNASNSTTNAEATRPSVSPSQQQSNGTIAGVATGAAAGVVLIVLALFFFLRRRQRKRAATPDPKQAFPEVAWLYDPPRSPPRSISPPPQIGAIAGIGPTRVPQRSSSSHAPEVVVPESEPLMAPGRAATRDNSPSGGGRGRSASPGGPAR</sequence>
<evidence type="ECO:0000256" key="5">
    <source>
        <dbReference type="SAM" id="MobiDB-lite"/>
    </source>
</evidence>
<dbReference type="PANTHER" id="PTHR15549:SF33">
    <property type="entry name" value="MEMBRANE PROTEIN WSC4, PUTATIVE (AFU_ORTHOLOGUE AFUA_5G09020)-RELATED"/>
    <property type="match status" value="1"/>
</dbReference>
<dbReference type="Proteomes" id="UP000803884">
    <property type="component" value="Unassembled WGS sequence"/>
</dbReference>
<dbReference type="InterPro" id="IPR051694">
    <property type="entry name" value="Immunoregulatory_rcpt-like"/>
</dbReference>
<gene>
    <name evidence="7" type="ORF">WHR41_05531</name>
</gene>
<comment type="caution">
    <text evidence="7">The sequence shown here is derived from an EMBL/GenBank/DDBJ whole genome shotgun (WGS) entry which is preliminary data.</text>
</comment>
<reference evidence="7 8" key="1">
    <citation type="journal article" date="2020" name="Microbiol. Resour. Announc.">
        <title>Draft Genome Sequence of a Cladosporium Species Isolated from the Mesophotic Ascidian Didemnum maculosum.</title>
        <authorList>
            <person name="Gioti A."/>
            <person name="Siaperas R."/>
            <person name="Nikolaivits E."/>
            <person name="Le Goff G."/>
            <person name="Ouazzani J."/>
            <person name="Kotoulas G."/>
            <person name="Topakas E."/>
        </authorList>
    </citation>
    <scope>NUCLEOTIDE SEQUENCE [LARGE SCALE GENOMIC DNA]</scope>
    <source>
        <strain evidence="7 8">TM138-S3</strain>
    </source>
</reference>